<gene>
    <name evidence="1" type="ORF">SAMN02927923_03985</name>
</gene>
<evidence type="ECO:0000313" key="1">
    <source>
        <dbReference type="EMBL" id="SCZ08736.1"/>
    </source>
</evidence>
<name>A0A1G5L7E5_9HYPH</name>
<dbReference type="STRING" id="549386.SAMN02927923_03985"/>
<reference evidence="1 2" key="1">
    <citation type="submission" date="2016-10" db="EMBL/GenBank/DDBJ databases">
        <authorList>
            <person name="de Groot N.N."/>
        </authorList>
    </citation>
    <scope>NUCLEOTIDE SEQUENCE [LARGE SCALE GENOMIC DNA]</scope>
    <source>
        <strain evidence="1 2">CGMCC 1.7666</strain>
    </source>
</reference>
<organism evidence="1 2">
    <name type="scientific">Microvirga guangxiensis</name>
    <dbReference type="NCBI Taxonomy" id="549386"/>
    <lineage>
        <taxon>Bacteria</taxon>
        <taxon>Pseudomonadati</taxon>
        <taxon>Pseudomonadota</taxon>
        <taxon>Alphaproteobacteria</taxon>
        <taxon>Hyphomicrobiales</taxon>
        <taxon>Methylobacteriaceae</taxon>
        <taxon>Microvirga</taxon>
    </lineage>
</organism>
<dbReference type="Proteomes" id="UP000199569">
    <property type="component" value="Unassembled WGS sequence"/>
</dbReference>
<keyword evidence="2" id="KW-1185">Reference proteome</keyword>
<dbReference type="EMBL" id="FMVJ01000015">
    <property type="protein sequence ID" value="SCZ08736.1"/>
    <property type="molecule type" value="Genomic_DNA"/>
</dbReference>
<protein>
    <recommendedName>
        <fullName evidence="3">Restriction endonuclease</fullName>
    </recommendedName>
</protein>
<dbReference type="AlphaFoldDB" id="A0A1G5L7E5"/>
<proteinExistence type="predicted"/>
<accession>A0A1G5L7E5</accession>
<evidence type="ECO:0000313" key="2">
    <source>
        <dbReference type="Proteomes" id="UP000199569"/>
    </source>
</evidence>
<evidence type="ECO:0008006" key="3">
    <source>
        <dbReference type="Google" id="ProtNLM"/>
    </source>
</evidence>
<sequence length="96" mass="10696">MIVHSPTQRDRGAIVQVKHRSSGKLGRVSEREVIDVLRARERYPIKNPFMVLVTTGSVEPSGHAIARVHEITVVDYSTLGRVGDVIRSELYEGMNA</sequence>